<name>A0A6A6NWR0_9PEZI</name>
<gene>
    <name evidence="2" type="ORF">BDY21DRAFT_365116</name>
</gene>
<feature type="compositionally biased region" description="Low complexity" evidence="1">
    <location>
        <begin position="95"/>
        <end position="104"/>
    </location>
</feature>
<feature type="region of interest" description="Disordered" evidence="1">
    <location>
        <begin position="85"/>
        <end position="104"/>
    </location>
</feature>
<feature type="region of interest" description="Disordered" evidence="1">
    <location>
        <begin position="256"/>
        <end position="289"/>
    </location>
</feature>
<dbReference type="AlphaFoldDB" id="A0A6A6NWR0"/>
<proteinExistence type="predicted"/>
<reference evidence="2" key="1">
    <citation type="journal article" date="2020" name="Stud. Mycol.">
        <title>101 Dothideomycetes genomes: a test case for predicting lifestyles and emergence of pathogens.</title>
        <authorList>
            <person name="Haridas S."/>
            <person name="Albert R."/>
            <person name="Binder M."/>
            <person name="Bloem J."/>
            <person name="Labutti K."/>
            <person name="Salamov A."/>
            <person name="Andreopoulos B."/>
            <person name="Baker S."/>
            <person name="Barry K."/>
            <person name="Bills G."/>
            <person name="Bluhm B."/>
            <person name="Cannon C."/>
            <person name="Castanera R."/>
            <person name="Culley D."/>
            <person name="Daum C."/>
            <person name="Ezra D."/>
            <person name="Gonzalez J."/>
            <person name="Henrissat B."/>
            <person name="Kuo A."/>
            <person name="Liang C."/>
            <person name="Lipzen A."/>
            <person name="Lutzoni F."/>
            <person name="Magnuson J."/>
            <person name="Mondo S."/>
            <person name="Nolan M."/>
            <person name="Ohm R."/>
            <person name="Pangilinan J."/>
            <person name="Park H.-J."/>
            <person name="Ramirez L."/>
            <person name="Alfaro M."/>
            <person name="Sun H."/>
            <person name="Tritt A."/>
            <person name="Yoshinaga Y."/>
            <person name="Zwiers L.-H."/>
            <person name="Turgeon B."/>
            <person name="Goodwin S."/>
            <person name="Spatafora J."/>
            <person name="Crous P."/>
            <person name="Grigoriev I."/>
        </authorList>
    </citation>
    <scope>NUCLEOTIDE SEQUENCE</scope>
    <source>
        <strain evidence="2">ATCC 16933</strain>
    </source>
</reference>
<evidence type="ECO:0000256" key="1">
    <source>
        <dbReference type="SAM" id="MobiDB-lite"/>
    </source>
</evidence>
<protein>
    <submittedName>
        <fullName evidence="2">Uncharacterized protein</fullName>
    </submittedName>
</protein>
<sequence>MEATLHRQGLLLRAAPRAFGGRRARLGAAAGLGAGGRRPGRSYVAGGRMGGPAVACEMGHRPAKAGAIAAATAPRLADGRAAAAIHSGPAPPPRCARNARPSRAASKRAWQQRRAGACRGEAEAGKKRLTVNRPVRRQQRRRRRRWWWWRRPQPRARARSANGTFDRPNPRRPTYVGPPKRRRYAKQQLRAAGGFAERRAALGASEEWSAARCFAAPAARCCAHAAAPLAAQARGGALGRPRLACRLGYRRPQAAGGLAGASPGWPISPREAPAHESPGPLAEPACAVR</sequence>
<dbReference type="EMBL" id="MU001685">
    <property type="protein sequence ID" value="KAF2455897.1"/>
    <property type="molecule type" value="Genomic_DNA"/>
</dbReference>
<organism evidence="2 3">
    <name type="scientific">Lineolata rhizophorae</name>
    <dbReference type="NCBI Taxonomy" id="578093"/>
    <lineage>
        <taxon>Eukaryota</taxon>
        <taxon>Fungi</taxon>
        <taxon>Dikarya</taxon>
        <taxon>Ascomycota</taxon>
        <taxon>Pezizomycotina</taxon>
        <taxon>Dothideomycetes</taxon>
        <taxon>Dothideomycetes incertae sedis</taxon>
        <taxon>Lineolatales</taxon>
        <taxon>Lineolataceae</taxon>
        <taxon>Lineolata</taxon>
    </lineage>
</organism>
<evidence type="ECO:0000313" key="2">
    <source>
        <dbReference type="EMBL" id="KAF2455897.1"/>
    </source>
</evidence>
<feature type="region of interest" description="Disordered" evidence="1">
    <location>
        <begin position="157"/>
        <end position="182"/>
    </location>
</feature>
<accession>A0A6A6NWR0</accession>
<keyword evidence="3" id="KW-1185">Reference proteome</keyword>
<dbReference type="Proteomes" id="UP000799766">
    <property type="component" value="Unassembled WGS sequence"/>
</dbReference>
<evidence type="ECO:0000313" key="3">
    <source>
        <dbReference type="Proteomes" id="UP000799766"/>
    </source>
</evidence>